<evidence type="ECO:0000256" key="1">
    <source>
        <dbReference type="SAM" id="MobiDB-lite"/>
    </source>
</evidence>
<sequence>MERDRLRHETLPKTRNMRMKTTQRIIPNRSSPRPRITFSVGRTYQDGCLNYSDLKIMKSFAPLKPSSRWAWHGPGREYHNQIDCIMINRRFQSSVNIALKQEASSALMLVVIMSVL</sequence>
<dbReference type="AlphaFoldDB" id="A0AAV4E8L7"/>
<comment type="caution">
    <text evidence="2">The sequence shown here is derived from an EMBL/GenBank/DDBJ whole genome shotgun (WGS) entry which is preliminary data.</text>
</comment>
<evidence type="ECO:0000313" key="3">
    <source>
        <dbReference type="Proteomes" id="UP000762676"/>
    </source>
</evidence>
<gene>
    <name evidence="2" type="ORF">ElyMa_000003100</name>
</gene>
<dbReference type="Proteomes" id="UP000762676">
    <property type="component" value="Unassembled WGS sequence"/>
</dbReference>
<name>A0AAV4E8L7_9GAST</name>
<evidence type="ECO:0000313" key="2">
    <source>
        <dbReference type="EMBL" id="GFR57503.1"/>
    </source>
</evidence>
<feature type="compositionally biased region" description="Basic and acidic residues" evidence="1">
    <location>
        <begin position="1"/>
        <end position="12"/>
    </location>
</feature>
<keyword evidence="3" id="KW-1185">Reference proteome</keyword>
<organism evidence="2 3">
    <name type="scientific">Elysia marginata</name>
    <dbReference type="NCBI Taxonomy" id="1093978"/>
    <lineage>
        <taxon>Eukaryota</taxon>
        <taxon>Metazoa</taxon>
        <taxon>Spiralia</taxon>
        <taxon>Lophotrochozoa</taxon>
        <taxon>Mollusca</taxon>
        <taxon>Gastropoda</taxon>
        <taxon>Heterobranchia</taxon>
        <taxon>Euthyneura</taxon>
        <taxon>Panpulmonata</taxon>
        <taxon>Sacoglossa</taxon>
        <taxon>Placobranchoidea</taxon>
        <taxon>Plakobranchidae</taxon>
        <taxon>Elysia</taxon>
    </lineage>
</organism>
<accession>A0AAV4E8L7</accession>
<proteinExistence type="predicted"/>
<protein>
    <submittedName>
        <fullName evidence="2">Uncharacterized protein</fullName>
    </submittedName>
</protein>
<dbReference type="EMBL" id="BMAT01000008">
    <property type="protein sequence ID" value="GFR57503.1"/>
    <property type="molecule type" value="Genomic_DNA"/>
</dbReference>
<feature type="region of interest" description="Disordered" evidence="1">
    <location>
        <begin position="1"/>
        <end position="32"/>
    </location>
</feature>
<reference evidence="2 3" key="1">
    <citation type="journal article" date="2021" name="Elife">
        <title>Chloroplast acquisition without the gene transfer in kleptoplastic sea slugs, Plakobranchus ocellatus.</title>
        <authorList>
            <person name="Maeda T."/>
            <person name="Takahashi S."/>
            <person name="Yoshida T."/>
            <person name="Shimamura S."/>
            <person name="Takaki Y."/>
            <person name="Nagai Y."/>
            <person name="Toyoda A."/>
            <person name="Suzuki Y."/>
            <person name="Arimoto A."/>
            <person name="Ishii H."/>
            <person name="Satoh N."/>
            <person name="Nishiyama T."/>
            <person name="Hasebe M."/>
            <person name="Maruyama T."/>
            <person name="Minagawa J."/>
            <person name="Obokata J."/>
            <person name="Shigenobu S."/>
        </authorList>
    </citation>
    <scope>NUCLEOTIDE SEQUENCE [LARGE SCALE GENOMIC DNA]</scope>
</reference>